<dbReference type="AlphaFoldDB" id="X1RTR3"/>
<sequence>MKYKRIIFISLLLSLISLMCLNAISQELPFLMDLAQLELEVTNTEVVDQISSSYGLDTTTLSANEGYQLVVVTLKGIVPHPCRIIIKNSEFSVIYEKETSLHIEVSSAITNIDSWSVPPEGFSVTSDIFIKEPGPIILKVAFTLPEEITNFFVRYPALAKGKATISAQAGE</sequence>
<protein>
    <submittedName>
        <fullName evidence="1">Uncharacterized protein</fullName>
    </submittedName>
</protein>
<comment type="caution">
    <text evidence="1">The sequence shown here is derived from an EMBL/GenBank/DDBJ whole genome shotgun (WGS) entry which is preliminary data.</text>
</comment>
<evidence type="ECO:0000313" key="1">
    <source>
        <dbReference type="EMBL" id="GAI84033.1"/>
    </source>
</evidence>
<name>X1RTR3_9ZZZZ</name>
<gene>
    <name evidence="1" type="ORF">S12H4_17228</name>
</gene>
<reference evidence="1" key="1">
    <citation type="journal article" date="2014" name="Front. Microbiol.">
        <title>High frequency of phylogenetically diverse reductive dehalogenase-homologous genes in deep subseafloor sedimentary metagenomes.</title>
        <authorList>
            <person name="Kawai M."/>
            <person name="Futagami T."/>
            <person name="Toyoda A."/>
            <person name="Takaki Y."/>
            <person name="Nishi S."/>
            <person name="Hori S."/>
            <person name="Arai W."/>
            <person name="Tsubouchi T."/>
            <person name="Morono Y."/>
            <person name="Uchiyama I."/>
            <person name="Ito T."/>
            <person name="Fujiyama A."/>
            <person name="Inagaki F."/>
            <person name="Takami H."/>
        </authorList>
    </citation>
    <scope>NUCLEOTIDE SEQUENCE</scope>
    <source>
        <strain evidence="1">Expedition CK06-06</strain>
    </source>
</reference>
<dbReference type="EMBL" id="BARW01008400">
    <property type="protein sequence ID" value="GAI84033.1"/>
    <property type="molecule type" value="Genomic_DNA"/>
</dbReference>
<organism evidence="1">
    <name type="scientific">marine sediment metagenome</name>
    <dbReference type="NCBI Taxonomy" id="412755"/>
    <lineage>
        <taxon>unclassified sequences</taxon>
        <taxon>metagenomes</taxon>
        <taxon>ecological metagenomes</taxon>
    </lineage>
</organism>
<accession>X1RTR3</accession>
<proteinExistence type="predicted"/>